<proteinExistence type="evidence at transcript level"/>
<dbReference type="InterPro" id="IPR020479">
    <property type="entry name" value="HD_metazoa"/>
</dbReference>
<dbReference type="EMBL" id="KP013756">
    <property type="protein sequence ID" value="AKU77019.1"/>
    <property type="molecule type" value="mRNA"/>
</dbReference>
<keyword evidence="5 7" id="KW-0539">Nucleus</keyword>
<organism evidence="11">
    <name type="scientific">Priapulus caudatus</name>
    <name type="common">Priapulid worm</name>
    <dbReference type="NCBI Taxonomy" id="37621"/>
    <lineage>
        <taxon>Eukaryota</taxon>
        <taxon>Metazoa</taxon>
        <taxon>Ecdysozoa</taxon>
        <taxon>Scalidophora</taxon>
        <taxon>Priapulida</taxon>
        <taxon>Priapulimorpha</taxon>
        <taxon>Priapulimorphida</taxon>
        <taxon>Priapulidae</taxon>
        <taxon>Priapulus</taxon>
    </lineage>
</organism>
<dbReference type="RefSeq" id="NP_001310413.1">
    <property type="nucleotide sequence ID" value="NM_001323484.1"/>
</dbReference>
<dbReference type="CDD" id="cd00086">
    <property type="entry name" value="homeodomain"/>
    <property type="match status" value="1"/>
</dbReference>
<dbReference type="InterPro" id="IPR009057">
    <property type="entry name" value="Homeodomain-like_sf"/>
</dbReference>
<keyword evidence="2" id="KW-0217">Developmental protein</keyword>
<dbReference type="SMART" id="SM00389">
    <property type="entry name" value="HOX"/>
    <property type="match status" value="1"/>
</dbReference>
<reference evidence="11" key="1">
    <citation type="journal article" date="2015" name="BMC Biol.">
        <title>The study of Priapulus caudatus reveals conserved molecular patterning underlying different gut morphogenesis in the Ecdysozoa.</title>
        <authorList>
            <person name="Martin-Duran J.M."/>
            <person name="Hejnol A."/>
        </authorList>
    </citation>
    <scope>NUCLEOTIDE SEQUENCE</scope>
</reference>
<evidence type="ECO:0000256" key="6">
    <source>
        <dbReference type="ARBA" id="ARBA00038449"/>
    </source>
</evidence>
<dbReference type="GO" id="GO:0000981">
    <property type="term" value="F:DNA-binding transcription factor activity, RNA polymerase II-specific"/>
    <property type="evidence" value="ECO:0007669"/>
    <property type="project" value="InterPro"/>
</dbReference>
<dbReference type="OrthoDB" id="6159439at2759"/>
<feature type="compositionally biased region" description="Basic and acidic residues" evidence="9">
    <location>
        <begin position="39"/>
        <end position="49"/>
    </location>
</feature>
<dbReference type="RefSeq" id="XP_014681156.1">
    <property type="nucleotide sequence ID" value="XM_014825670.1"/>
</dbReference>
<evidence type="ECO:0000256" key="9">
    <source>
        <dbReference type="SAM" id="MobiDB-lite"/>
    </source>
</evidence>
<dbReference type="InterPro" id="IPR017970">
    <property type="entry name" value="Homeobox_CS"/>
</dbReference>
<feature type="compositionally biased region" description="Polar residues" evidence="9">
    <location>
        <begin position="1"/>
        <end position="11"/>
    </location>
</feature>
<feature type="region of interest" description="Disordered" evidence="9">
    <location>
        <begin position="274"/>
        <end position="311"/>
    </location>
</feature>
<evidence type="ECO:0000256" key="8">
    <source>
        <dbReference type="RuleBase" id="RU000682"/>
    </source>
</evidence>
<dbReference type="Proteomes" id="UP000695022">
    <property type="component" value="Unplaced"/>
</dbReference>
<dbReference type="GO" id="GO:0005634">
    <property type="term" value="C:nucleus"/>
    <property type="evidence" value="ECO:0007669"/>
    <property type="project" value="UniProtKB-SubCell"/>
</dbReference>
<dbReference type="GO" id="GO:0000978">
    <property type="term" value="F:RNA polymerase II cis-regulatory region sequence-specific DNA binding"/>
    <property type="evidence" value="ECO:0007669"/>
    <property type="project" value="TreeGrafter"/>
</dbReference>
<dbReference type="PANTHER" id="PTHR46294">
    <property type="entry name" value="SEGMENTATION PROTEIN EVEN-SKIPPED"/>
    <property type="match status" value="1"/>
</dbReference>
<dbReference type="PROSITE" id="PS00027">
    <property type="entry name" value="HOMEOBOX_1"/>
    <property type="match status" value="1"/>
</dbReference>
<name>A0A0K1P084_PRICU</name>
<dbReference type="AlphaFoldDB" id="A0A0K1P084"/>
<dbReference type="GeneID" id="106821034"/>
<evidence type="ECO:0000313" key="11">
    <source>
        <dbReference type="EMBL" id="AKU77019.1"/>
    </source>
</evidence>
<sequence length="311" mass="33632">MSMSAAQSRQAVETPVLAMNGGPASSHSKHAALPTESKYTSKEACQGKEKENLKDIAGEGKKIESSHQMSQHDGESNVRRYRTAFTREQIGKLEKEFYRENYVSRPRRCELAAQLNLSESTIKVWFQNRRMKDKRQRMALAWPYADPQLAAYMLNAAAAAGVAGTYPYPGLAAAMPGLNYYAHLGLANLQRAPFHPYSTAVLPGGGGLHGRSEMIASRSPLTLRPDMTATPTSLTQCTLHAATVPGQIGVASDICGCHIFPAYSGLPPVTATSGTSLPRPLSITTTREPGSLFQPYATSPTVSKLEMDQSS</sequence>
<evidence type="ECO:0000256" key="5">
    <source>
        <dbReference type="ARBA" id="ARBA00023242"/>
    </source>
</evidence>
<feature type="DNA-binding region" description="Homeobox" evidence="7">
    <location>
        <begin position="78"/>
        <end position="137"/>
    </location>
</feature>
<dbReference type="PROSITE" id="PS50071">
    <property type="entry name" value="HOMEOBOX_2"/>
    <property type="match status" value="1"/>
</dbReference>
<dbReference type="InterPro" id="IPR001356">
    <property type="entry name" value="HD"/>
</dbReference>
<feature type="region of interest" description="Disordered" evidence="9">
    <location>
        <begin position="1"/>
        <end position="49"/>
    </location>
</feature>
<protein>
    <submittedName>
        <fullName evidence="11">Evx</fullName>
    </submittedName>
    <submittedName>
        <fullName evidence="13">Homeobox even-skipped homolog protein 2-like</fullName>
    </submittedName>
</protein>
<dbReference type="PANTHER" id="PTHR46294:SF4">
    <property type="entry name" value="SEGMENTATION PROTEIN EVEN-SKIPPED"/>
    <property type="match status" value="1"/>
</dbReference>
<feature type="compositionally biased region" description="Polar residues" evidence="9">
    <location>
        <begin position="296"/>
        <end position="311"/>
    </location>
</feature>
<feature type="compositionally biased region" description="Polar residues" evidence="9">
    <location>
        <begin position="274"/>
        <end position="288"/>
    </location>
</feature>
<dbReference type="InterPro" id="IPR052002">
    <property type="entry name" value="Even-skipped_HD"/>
</dbReference>
<evidence type="ECO:0000256" key="7">
    <source>
        <dbReference type="PROSITE-ProRule" id="PRU00108"/>
    </source>
</evidence>
<dbReference type="FunFam" id="1.10.10.60:FF:000256">
    <property type="entry name" value="Even-skipped homeobox 1"/>
    <property type="match status" value="1"/>
</dbReference>
<accession>A0A0K1P084</accession>
<evidence type="ECO:0000256" key="4">
    <source>
        <dbReference type="ARBA" id="ARBA00023155"/>
    </source>
</evidence>
<reference evidence="13" key="2">
    <citation type="submission" date="2025-05" db="UniProtKB">
        <authorList>
            <consortium name="RefSeq"/>
        </authorList>
    </citation>
    <scope>IDENTIFICATION</scope>
</reference>
<keyword evidence="3 7" id="KW-0238">DNA-binding</keyword>
<evidence type="ECO:0000256" key="3">
    <source>
        <dbReference type="ARBA" id="ARBA00023125"/>
    </source>
</evidence>
<dbReference type="Pfam" id="PF00046">
    <property type="entry name" value="Homeodomain"/>
    <property type="match status" value="1"/>
</dbReference>
<dbReference type="SUPFAM" id="SSF46689">
    <property type="entry name" value="Homeodomain-like"/>
    <property type="match status" value="1"/>
</dbReference>
<evidence type="ECO:0000313" key="13">
    <source>
        <dbReference type="RefSeq" id="XP_014681156.1"/>
    </source>
</evidence>
<evidence type="ECO:0000313" key="12">
    <source>
        <dbReference type="Proteomes" id="UP000695022"/>
    </source>
</evidence>
<evidence type="ECO:0000256" key="2">
    <source>
        <dbReference type="ARBA" id="ARBA00022473"/>
    </source>
</evidence>
<dbReference type="PRINTS" id="PR00024">
    <property type="entry name" value="HOMEOBOX"/>
</dbReference>
<evidence type="ECO:0000256" key="1">
    <source>
        <dbReference type="ARBA" id="ARBA00004123"/>
    </source>
</evidence>
<gene>
    <name evidence="11" type="primary">evx</name>
    <name evidence="13" type="synonym">LOC106821034</name>
</gene>
<dbReference type="Gene3D" id="1.10.10.60">
    <property type="entry name" value="Homeodomain-like"/>
    <property type="match status" value="1"/>
</dbReference>
<comment type="similarity">
    <text evidence="6">Belongs to the even-skipped homeobox family.</text>
</comment>
<keyword evidence="12" id="KW-1185">Reference proteome</keyword>
<comment type="subcellular location">
    <subcellularLocation>
        <location evidence="1 7 8">Nucleus</location>
    </subcellularLocation>
</comment>
<keyword evidence="4 7" id="KW-0371">Homeobox</keyword>
<feature type="domain" description="Homeobox" evidence="10">
    <location>
        <begin position="76"/>
        <end position="136"/>
    </location>
</feature>
<evidence type="ECO:0000259" key="10">
    <source>
        <dbReference type="PROSITE" id="PS50071"/>
    </source>
</evidence>